<evidence type="ECO:0000256" key="10">
    <source>
        <dbReference type="ARBA" id="ARBA00023204"/>
    </source>
</evidence>
<comment type="subcellular location">
    <subcellularLocation>
        <location evidence="2">Chromosome</location>
    </subcellularLocation>
    <subcellularLocation>
        <location evidence="1">Nucleus</location>
    </subcellularLocation>
</comment>
<keyword evidence="11" id="KW-0539">Nucleus</keyword>
<dbReference type="GO" id="GO:0003684">
    <property type="term" value="F:damaged DNA binding"/>
    <property type="evidence" value="ECO:0007669"/>
    <property type="project" value="TreeGrafter"/>
</dbReference>
<dbReference type="GO" id="GO:0051276">
    <property type="term" value="P:chromosome organization"/>
    <property type="evidence" value="ECO:0007669"/>
    <property type="project" value="InterPro"/>
</dbReference>
<dbReference type="InterPro" id="IPR027417">
    <property type="entry name" value="P-loop_NTPase"/>
</dbReference>
<feature type="coiled-coil region" evidence="12">
    <location>
        <begin position="801"/>
        <end position="828"/>
    </location>
</feature>
<evidence type="ECO:0000256" key="9">
    <source>
        <dbReference type="ARBA" id="ARBA00023172"/>
    </source>
</evidence>
<evidence type="ECO:0000256" key="4">
    <source>
        <dbReference type="ARBA" id="ARBA00022454"/>
    </source>
</evidence>
<name>I7ANE4_ENCRO</name>
<feature type="domain" description="Rad50/SbcC-type AAA" evidence="14">
    <location>
        <begin position="12"/>
        <end position="261"/>
    </location>
</feature>
<evidence type="ECO:0000313" key="15">
    <source>
        <dbReference type="EMBL" id="AFN83284.1"/>
    </source>
</evidence>
<evidence type="ECO:0000256" key="5">
    <source>
        <dbReference type="ARBA" id="ARBA00022741"/>
    </source>
</evidence>
<dbReference type="KEGG" id="ero:EROM_070330"/>
<dbReference type="GO" id="GO:0035861">
    <property type="term" value="C:site of double-strand break"/>
    <property type="evidence" value="ECO:0007669"/>
    <property type="project" value="TreeGrafter"/>
</dbReference>
<keyword evidence="6" id="KW-0227">DNA damage</keyword>
<protein>
    <submittedName>
        <fullName evidence="15">Rad18-like recombination and DNA repair protein</fullName>
    </submittedName>
</protein>
<evidence type="ECO:0000256" key="11">
    <source>
        <dbReference type="ARBA" id="ARBA00023242"/>
    </source>
</evidence>
<keyword evidence="8 12" id="KW-0175">Coiled coil</keyword>
<accession>I7ANE4</accession>
<evidence type="ECO:0000313" key="16">
    <source>
        <dbReference type="Proteomes" id="UP000010094"/>
    </source>
</evidence>
<evidence type="ECO:0000256" key="12">
    <source>
        <dbReference type="SAM" id="Coils"/>
    </source>
</evidence>
<dbReference type="GO" id="GO:0030915">
    <property type="term" value="C:Smc5-Smc6 complex"/>
    <property type="evidence" value="ECO:0007669"/>
    <property type="project" value="TreeGrafter"/>
</dbReference>
<dbReference type="GeneID" id="20521592"/>
<dbReference type="OrthoDB" id="10072614at2759"/>
<dbReference type="PANTHER" id="PTHR19306">
    <property type="entry name" value="STRUCTURAL MAINTENANCE OF CHROMOSOMES 5,6 SMC5, SMC6"/>
    <property type="match status" value="1"/>
</dbReference>
<sequence length="980" mass="115301">MSYGKFKKTIVSIELIKFMCHDHLLINLRKPLTIVSGCNGSGKSAVMVGIGLVLGQRAHSLERGSSFKDLIKSGESSAIVRVVLENHKGFKREFFKERIIIEKRLGMRSATISIMNGERKIWSMRREDLELVLEFFSLRFENPLNFLSQEQSKRFLNMMNPEMLYELFMQGTEMAEICRLNDESMGNVRMMRERISLVGKELEEIEKQIKDEESRLEIINNVKAMENAIVDLEDEMAWAKVNERKMEMDKLFERFQSKQEEMDKDHGRLEELSQMIKEAREKLVMIESEEVERKRSRDRRREEIDGAISKLRMKYREIENDCSELKETEDFKSRIAMDFENQDGIVRNLLPQLEERHRKVSSEIEALNAMMERLAVESEECRKKAREEEEILSERQSRILHLKKQIEFYSKNDQNSFFGPNFGSVINEISRTRFNEKVVGPIAFEIKLKEQKWGKAVSIVLNNTLSTFIVMNKLDKDILLRIFRKYKVDFPISTLSTRVPEIIKYKRNERYKTVLDVLEIQSSFVTNYLIITTSIEQTILIEERKEAYEIIRSRPGFVECAYTKNGDRIRLVGGSMSDFVTRGVDRFFFENTHEKLERCKAEMKRLMKEKAEKSWGKKLEEIRSEVGKVNEEIEHRRRVCKSLEVEMEQEKQIHDAQMEIINSDEIYEEIKNLKRQISLLKKKQDEINQEIEALEIEKREIKEYKASGTENLRQEICKSKAEASRIERKIDLCRIDALKLKEEHAKYTEVYNTERRMLAEDGRKEIVTRSEDEIRRDIIHIKAQIDMCKEAEDEKKTLAVVEHLRKMKKMKEDLLDEYKEKIENALSDVRLRIIKRDGMRNEIARNATLEFSRLTRIRGYEGILEFDHEGKRLDVKMKVHGQTEAGSRSMLSGGERSFASVSLILSLWPSLSCPIKILDEFDVFMDNLNRKQAIRLLLEFFKENGTQGILITPLGVEDLFEDFCDVIVLEKPNKGKWIER</sequence>
<dbReference type="VEuPathDB" id="MicrosporidiaDB:EROM_070330"/>
<evidence type="ECO:0000259" key="13">
    <source>
        <dbReference type="Pfam" id="PF06470"/>
    </source>
</evidence>
<dbReference type="GO" id="GO:0005634">
    <property type="term" value="C:nucleus"/>
    <property type="evidence" value="ECO:0007669"/>
    <property type="project" value="UniProtKB-SubCell"/>
</dbReference>
<dbReference type="InterPro" id="IPR038729">
    <property type="entry name" value="Rad50/SbcC_AAA"/>
</dbReference>
<evidence type="ECO:0000256" key="2">
    <source>
        <dbReference type="ARBA" id="ARBA00004286"/>
    </source>
</evidence>
<dbReference type="GO" id="GO:0005524">
    <property type="term" value="F:ATP binding"/>
    <property type="evidence" value="ECO:0007669"/>
    <property type="project" value="UniProtKB-KW"/>
</dbReference>
<dbReference type="GO" id="GO:0003697">
    <property type="term" value="F:single-stranded DNA binding"/>
    <property type="evidence" value="ECO:0007669"/>
    <property type="project" value="TreeGrafter"/>
</dbReference>
<keyword evidence="16" id="KW-1185">Reference proteome</keyword>
<dbReference type="Gene3D" id="3.40.50.300">
    <property type="entry name" value="P-loop containing nucleotide triphosphate hydrolases"/>
    <property type="match status" value="2"/>
</dbReference>
<keyword evidence="4" id="KW-0158">Chromosome</keyword>
<dbReference type="GO" id="GO:0016887">
    <property type="term" value="F:ATP hydrolysis activity"/>
    <property type="evidence" value="ECO:0007669"/>
    <property type="project" value="InterPro"/>
</dbReference>
<organism evidence="15 16">
    <name type="scientific">Encephalitozoon romaleae (strain SJ-2008)</name>
    <name type="common">Microsporidian parasite</name>
    <dbReference type="NCBI Taxonomy" id="1178016"/>
    <lineage>
        <taxon>Eukaryota</taxon>
        <taxon>Fungi</taxon>
        <taxon>Fungi incertae sedis</taxon>
        <taxon>Microsporidia</taxon>
        <taxon>Unikaryonidae</taxon>
        <taxon>Encephalitozoon</taxon>
    </lineage>
</organism>
<dbReference type="RefSeq" id="XP_009264781.1">
    <property type="nucleotide sequence ID" value="XM_009266506.1"/>
</dbReference>
<dbReference type="Pfam" id="PF06470">
    <property type="entry name" value="SMC_hinge"/>
    <property type="match status" value="1"/>
</dbReference>
<dbReference type="PANTHER" id="PTHR19306:SF6">
    <property type="entry name" value="STRUCTURAL MAINTENANCE OF CHROMOSOMES PROTEIN 6"/>
    <property type="match status" value="1"/>
</dbReference>
<evidence type="ECO:0000256" key="1">
    <source>
        <dbReference type="ARBA" id="ARBA00004123"/>
    </source>
</evidence>
<dbReference type="EMBL" id="CP003524">
    <property type="protein sequence ID" value="AFN83284.1"/>
    <property type="molecule type" value="Genomic_DNA"/>
</dbReference>
<evidence type="ECO:0000256" key="3">
    <source>
        <dbReference type="ARBA" id="ARBA00006793"/>
    </source>
</evidence>
<evidence type="ECO:0000256" key="6">
    <source>
        <dbReference type="ARBA" id="ARBA00022763"/>
    </source>
</evidence>
<keyword evidence="10" id="KW-0234">DNA repair</keyword>
<dbReference type="HOGENOM" id="CLU_009063_0_0_1"/>
<evidence type="ECO:0000256" key="7">
    <source>
        <dbReference type="ARBA" id="ARBA00022840"/>
    </source>
</evidence>
<feature type="domain" description="SMC hinge" evidence="13">
    <location>
        <begin position="437"/>
        <end position="550"/>
    </location>
</feature>
<proteinExistence type="inferred from homology"/>
<keyword evidence="5" id="KW-0547">Nucleotide-binding</keyword>
<evidence type="ECO:0000259" key="14">
    <source>
        <dbReference type="Pfam" id="PF13476"/>
    </source>
</evidence>
<gene>
    <name evidence="15" type="ordered locus">EROM_070330</name>
</gene>
<comment type="similarity">
    <text evidence="3">Belongs to the SMC family. SMC6 subfamily.</text>
</comment>
<reference evidence="15 16" key="1">
    <citation type="journal article" date="2012" name="Proc. Natl. Acad. Sci. U.S.A.">
        <title>Gain and loss of multiple functionally related, horizontally transferred genes in the reduced genomes of two microsporidian parasites.</title>
        <authorList>
            <person name="Pombert J.-F."/>
            <person name="Selman M."/>
            <person name="Burki F."/>
            <person name="Bardell F.T."/>
            <person name="Farinelli L."/>
            <person name="Solter L.F."/>
            <person name="Whitman D.W."/>
            <person name="Weiss L.M."/>
            <person name="Corradi N."/>
            <person name="Keeling P.J."/>
        </authorList>
    </citation>
    <scope>NUCLEOTIDE SEQUENCE [LARGE SCALE GENOMIC DNA]</scope>
    <source>
        <strain evidence="15 16">SJ-2008</strain>
    </source>
</reference>
<keyword evidence="9" id="KW-0233">DNA recombination</keyword>
<keyword evidence="7" id="KW-0067">ATP-binding</keyword>
<dbReference type="Pfam" id="PF13476">
    <property type="entry name" value="AAA_23"/>
    <property type="match status" value="1"/>
</dbReference>
<feature type="coiled-coil region" evidence="12">
    <location>
        <begin position="663"/>
        <end position="707"/>
    </location>
</feature>
<evidence type="ECO:0000256" key="8">
    <source>
        <dbReference type="ARBA" id="ARBA00023054"/>
    </source>
</evidence>
<dbReference type="SUPFAM" id="SSF52540">
    <property type="entry name" value="P-loop containing nucleoside triphosphate hydrolases"/>
    <property type="match status" value="1"/>
</dbReference>
<dbReference type="InterPro" id="IPR010935">
    <property type="entry name" value="SMC_hinge"/>
</dbReference>
<feature type="coiled-coil region" evidence="12">
    <location>
        <begin position="188"/>
        <end position="391"/>
    </location>
</feature>
<dbReference type="GO" id="GO:0000724">
    <property type="term" value="P:double-strand break repair via homologous recombination"/>
    <property type="evidence" value="ECO:0007669"/>
    <property type="project" value="TreeGrafter"/>
</dbReference>
<dbReference type="Proteomes" id="UP000010094">
    <property type="component" value="Chromosome VII"/>
</dbReference>
<dbReference type="AlphaFoldDB" id="I7ANE4"/>